<name>A0A812TY31_9DINO</name>
<dbReference type="GO" id="GO:0005829">
    <property type="term" value="C:cytosol"/>
    <property type="evidence" value="ECO:0007669"/>
    <property type="project" value="TreeGrafter"/>
</dbReference>
<dbReference type="GO" id="GO:0046475">
    <property type="term" value="P:glycerophospholipid catabolic process"/>
    <property type="evidence" value="ECO:0007669"/>
    <property type="project" value="TreeGrafter"/>
</dbReference>
<evidence type="ECO:0000313" key="3">
    <source>
        <dbReference type="Proteomes" id="UP000601435"/>
    </source>
</evidence>
<organism evidence="2 3">
    <name type="scientific">Symbiodinium necroappetens</name>
    <dbReference type="NCBI Taxonomy" id="1628268"/>
    <lineage>
        <taxon>Eukaryota</taxon>
        <taxon>Sar</taxon>
        <taxon>Alveolata</taxon>
        <taxon>Dinophyceae</taxon>
        <taxon>Suessiales</taxon>
        <taxon>Symbiodiniaceae</taxon>
        <taxon>Symbiodinium</taxon>
    </lineage>
</organism>
<feature type="chain" id="PRO_5032308336" description="PLA2c domain-containing protein" evidence="1">
    <location>
        <begin position="18"/>
        <end position="1302"/>
    </location>
</feature>
<dbReference type="Gene3D" id="3.40.1090.10">
    <property type="entry name" value="Cytosolic phospholipase A2 catalytic domain"/>
    <property type="match status" value="2"/>
</dbReference>
<protein>
    <recommendedName>
        <fullName evidence="4">PLA2c domain-containing protein</fullName>
    </recommendedName>
</protein>
<keyword evidence="1" id="KW-0732">Signal</keyword>
<gene>
    <name evidence="2" type="ORF">SNEC2469_LOCUS15779</name>
</gene>
<evidence type="ECO:0000256" key="1">
    <source>
        <dbReference type="SAM" id="SignalP"/>
    </source>
</evidence>
<proteinExistence type="predicted"/>
<dbReference type="SUPFAM" id="SSF57184">
    <property type="entry name" value="Growth factor receptor domain"/>
    <property type="match status" value="1"/>
</dbReference>
<dbReference type="PANTHER" id="PTHR10728">
    <property type="entry name" value="CYTOSOLIC PHOSPHOLIPASE A2"/>
    <property type="match status" value="1"/>
</dbReference>
<dbReference type="SUPFAM" id="SSF52151">
    <property type="entry name" value="FabD/lysophospholipase-like"/>
    <property type="match status" value="2"/>
</dbReference>
<sequence length="1302" mass="142413">MQRALLLLWFSATSVETTLPATDVDAALREEFDKESCPGAAGEASWLQRSARRKSLQELHEGSETRQNASVALSEDKQYCDSHTGGSCRFWSCSASRGPTMCTAYQCLCKPGFCAVDGVCKERTAHAVDTCGRQTGGSCTLWGCASYRGPVDCVNQECVCKEGYCSAGDGTCKKPKPAIKARVAAVNSRQPFFPDSQAQLRTGICFSGGGSRALSVTLGVLRALESLQLIPHIDAISSVSGGTWASSIYMFAKDVSVKELLGEDTVPNDLTMDRLESEPPRLGDVATTSINIFWTIVGKWAHGKSNPRDMWIDVYAKTVLEPFGLANRSQFMAADEASLQRILAENPSLQREQFLIPNPLRPKTYIMGGTLLAPVGLEATERSAVNLQMSPDYTGSPFYPEDKVVSYDGKDTREFLLGGGLVESFAFGGSAPISENGQMGGSQVSMEAPPSAFSLADAVGISSAAFASVLVTASGWMHLFAQHAQEYLPTRDYWPVTSALFKERRPAMKHVLGDGAETDNTGMMALLQRRATKIVVVHNTNVELSEEIDFCGSLFDITQLALHGKVSNDLLDKFGYIAENPGEYLVHNQVFNRNELQPLLCEFQKKRKSGDALVVERQLQVLENKKWGIQGNWKASVIFVYLNSCKRFDVNLPPETLQEVQKGSGGKFAHWPHFKTSNQNSGKFTTYTNEQVNLLSAFGEYMIRSNEDMFMRFFRYCSDDDGRCHKKLPDVFADIVPINDEKKEFPPRQANLQTAVCLSGGGTRAMVAALGALRGLEYLDLLGRTDLLVSVSGGTWTSGPFMFSHMSKGHLLGSPTRPSELSLEELTTRPGLIGDGATHDIYHLLKTAFLNNDDPHSIWVNAFNEILLKPIGLGNMSKYMAPDDSTVQRIIRKNPHLQREDFIVPPSDRPRAFVMLGVLLAPLGHESDDDTVVSLQMSPDFSGSPFYPGREGQLQFDEEGEHWLASSDIPALKLVVGGGMVETFAFGSDTPFSDQSGGHGVRMPSPSEPLSLAKAVGVSSAAFSAYTSQAMDKLGGQRMQALIPVATLWPITSKKFPGPKAAAKFKIGDGGHMDNSGLMPALQRKVPRIVMFLNTDVKIGMKSDFCAYTPVGAGELGSAAAWYFVDKFGLGAHVDGSCFVSKTCSQSSVTFRRIGAQEQLVWALDAAMRCAEEPASQHRICWKVKLLVYHLDKSKVFESQLPADTQKEIAAGKEGMFANFPQFTMVRQNPRSLISYTSAQVNLLSSLVEYGVRQHASYFREVLAGIPRNLWEPQPSAGFEALHPREAAQGDSEELADILHSR</sequence>
<dbReference type="Proteomes" id="UP000601435">
    <property type="component" value="Unassembled WGS sequence"/>
</dbReference>
<evidence type="ECO:0000313" key="2">
    <source>
        <dbReference type="EMBL" id="CAE7547514.1"/>
    </source>
</evidence>
<evidence type="ECO:0008006" key="4">
    <source>
        <dbReference type="Google" id="ProtNLM"/>
    </source>
</evidence>
<dbReference type="InterPro" id="IPR016035">
    <property type="entry name" value="Acyl_Trfase/lysoPLipase"/>
</dbReference>
<dbReference type="EMBL" id="CAJNJA010025696">
    <property type="protein sequence ID" value="CAE7547514.1"/>
    <property type="molecule type" value="Genomic_DNA"/>
</dbReference>
<feature type="signal peptide" evidence="1">
    <location>
        <begin position="1"/>
        <end position="17"/>
    </location>
</feature>
<dbReference type="GO" id="GO:0004623">
    <property type="term" value="F:phospholipase A2 activity"/>
    <property type="evidence" value="ECO:0007669"/>
    <property type="project" value="TreeGrafter"/>
</dbReference>
<accession>A0A812TY31</accession>
<dbReference type="InterPro" id="IPR009030">
    <property type="entry name" value="Growth_fac_rcpt_cys_sf"/>
</dbReference>
<comment type="caution">
    <text evidence="2">The sequence shown here is derived from an EMBL/GenBank/DDBJ whole genome shotgun (WGS) entry which is preliminary data.</text>
</comment>
<dbReference type="OrthoDB" id="4084751at2759"/>
<reference evidence="2" key="1">
    <citation type="submission" date="2021-02" db="EMBL/GenBank/DDBJ databases">
        <authorList>
            <person name="Dougan E. K."/>
            <person name="Rhodes N."/>
            <person name="Thang M."/>
            <person name="Chan C."/>
        </authorList>
    </citation>
    <scope>NUCLEOTIDE SEQUENCE</scope>
</reference>
<dbReference type="PANTHER" id="PTHR10728:SF40">
    <property type="entry name" value="PATATIN FAMILY PROTEIN"/>
    <property type="match status" value="1"/>
</dbReference>
<keyword evidence="3" id="KW-1185">Reference proteome</keyword>